<evidence type="ECO:0000313" key="2">
    <source>
        <dbReference type="EMBL" id="KRK09627.1"/>
    </source>
</evidence>
<dbReference type="Proteomes" id="UP000051984">
    <property type="component" value="Unassembled WGS sequence"/>
</dbReference>
<evidence type="ECO:0000313" key="3">
    <source>
        <dbReference type="Proteomes" id="UP000051984"/>
    </source>
</evidence>
<feature type="transmembrane region" description="Helical" evidence="1">
    <location>
        <begin position="7"/>
        <end position="27"/>
    </location>
</feature>
<feature type="transmembrane region" description="Helical" evidence="1">
    <location>
        <begin position="39"/>
        <end position="59"/>
    </location>
</feature>
<keyword evidence="1" id="KW-0812">Transmembrane</keyword>
<keyword evidence="1" id="KW-0472">Membrane</keyword>
<dbReference type="PATRIC" id="fig|1423816.3.peg.2338"/>
<organism evidence="2 3">
    <name type="scientific">Lacticaseibacillus zeae DSM 20178 = KCTC 3804</name>
    <dbReference type="NCBI Taxonomy" id="1423816"/>
    <lineage>
        <taxon>Bacteria</taxon>
        <taxon>Bacillati</taxon>
        <taxon>Bacillota</taxon>
        <taxon>Bacilli</taxon>
        <taxon>Lactobacillales</taxon>
        <taxon>Lactobacillaceae</taxon>
        <taxon>Lacticaseibacillus</taxon>
    </lineage>
</organism>
<name>A0A0R1EJH7_LACZE</name>
<keyword evidence="1" id="KW-1133">Transmembrane helix</keyword>
<protein>
    <submittedName>
        <fullName evidence="2">Uncharacterized protein</fullName>
    </submittedName>
</protein>
<dbReference type="AlphaFoldDB" id="A0A0R1EJH7"/>
<sequence>MKHKTLKVITGIFSTGLLFLILVFLTYRVHRNGSRIGTLQSYLALMVIMGVTIILMMVADRTYLLITGRHLIKSFVELRDAIDELKEALRRLRE</sequence>
<dbReference type="EMBL" id="AZCT01000031">
    <property type="protein sequence ID" value="KRK09627.1"/>
    <property type="molecule type" value="Genomic_DNA"/>
</dbReference>
<dbReference type="RefSeq" id="WP_010492956.1">
    <property type="nucleotide sequence ID" value="NZ_AZCT01000031.1"/>
</dbReference>
<comment type="caution">
    <text evidence="2">The sequence shown here is derived from an EMBL/GenBank/DDBJ whole genome shotgun (WGS) entry which is preliminary data.</text>
</comment>
<reference evidence="2 3" key="1">
    <citation type="journal article" date="2015" name="Genome Announc.">
        <title>Expanding the biotechnology potential of lactobacilli through comparative genomics of 213 strains and associated genera.</title>
        <authorList>
            <person name="Sun Z."/>
            <person name="Harris H.M."/>
            <person name="McCann A."/>
            <person name="Guo C."/>
            <person name="Argimon S."/>
            <person name="Zhang W."/>
            <person name="Yang X."/>
            <person name="Jeffery I.B."/>
            <person name="Cooney J.C."/>
            <person name="Kagawa T.F."/>
            <person name="Liu W."/>
            <person name="Song Y."/>
            <person name="Salvetti E."/>
            <person name="Wrobel A."/>
            <person name="Rasinkangas P."/>
            <person name="Parkhill J."/>
            <person name="Rea M.C."/>
            <person name="O'Sullivan O."/>
            <person name="Ritari J."/>
            <person name="Douillard F.P."/>
            <person name="Paul Ross R."/>
            <person name="Yang R."/>
            <person name="Briner A.E."/>
            <person name="Felis G.E."/>
            <person name="de Vos W.M."/>
            <person name="Barrangou R."/>
            <person name="Klaenhammer T.R."/>
            <person name="Caufield P.W."/>
            <person name="Cui Y."/>
            <person name="Zhang H."/>
            <person name="O'Toole P.W."/>
        </authorList>
    </citation>
    <scope>NUCLEOTIDE SEQUENCE [LARGE SCALE GENOMIC DNA]</scope>
    <source>
        <strain evidence="2 3">DSM 20178</strain>
    </source>
</reference>
<gene>
    <name evidence="2" type="ORF">FD51_GL002256</name>
</gene>
<accession>A0A0R1EJH7</accession>
<proteinExistence type="predicted"/>
<evidence type="ECO:0000256" key="1">
    <source>
        <dbReference type="SAM" id="Phobius"/>
    </source>
</evidence>